<gene>
    <name evidence="1" type="ORF">T02_6906</name>
</gene>
<name>A0A0V1KNJ4_9BILA</name>
<dbReference type="EMBL" id="JYDW01000376">
    <property type="protein sequence ID" value="KRZ48678.1"/>
    <property type="molecule type" value="Genomic_DNA"/>
</dbReference>
<proteinExistence type="predicted"/>
<dbReference type="Proteomes" id="UP000054721">
    <property type="component" value="Unassembled WGS sequence"/>
</dbReference>
<comment type="caution">
    <text evidence="1">The sequence shown here is derived from an EMBL/GenBank/DDBJ whole genome shotgun (WGS) entry which is preliminary data.</text>
</comment>
<dbReference type="AlphaFoldDB" id="A0A0V1KNJ4"/>
<accession>A0A0V1KNJ4</accession>
<keyword evidence="2" id="KW-1185">Reference proteome</keyword>
<evidence type="ECO:0000313" key="1">
    <source>
        <dbReference type="EMBL" id="KRZ48678.1"/>
    </source>
</evidence>
<dbReference type="OrthoDB" id="7444419at2759"/>
<organism evidence="1 2">
    <name type="scientific">Trichinella nativa</name>
    <dbReference type="NCBI Taxonomy" id="6335"/>
    <lineage>
        <taxon>Eukaryota</taxon>
        <taxon>Metazoa</taxon>
        <taxon>Ecdysozoa</taxon>
        <taxon>Nematoda</taxon>
        <taxon>Enoplea</taxon>
        <taxon>Dorylaimia</taxon>
        <taxon>Trichinellida</taxon>
        <taxon>Trichinellidae</taxon>
        <taxon>Trichinella</taxon>
    </lineage>
</organism>
<sequence length="126" mass="13893">MLGSSIVRTDDDDPVLSALVSVFDRLGCLGPYTVRAKIIIQLLWQVVGRPAVKGGRQCGERSSAVCIGVDIRRAPPVSPRNLITLKSRLQFFTEELEQLCADSAATGMIETQLVATEEIYRRFDLL</sequence>
<evidence type="ECO:0000313" key="2">
    <source>
        <dbReference type="Proteomes" id="UP000054721"/>
    </source>
</evidence>
<protein>
    <submittedName>
        <fullName evidence="1">Uncharacterized protein</fullName>
    </submittedName>
</protein>
<reference evidence="1 2" key="1">
    <citation type="submission" date="2015-05" db="EMBL/GenBank/DDBJ databases">
        <title>Evolution of Trichinella species and genotypes.</title>
        <authorList>
            <person name="Korhonen P.K."/>
            <person name="Edoardo P."/>
            <person name="Giuseppe L.R."/>
            <person name="Gasser R.B."/>
        </authorList>
    </citation>
    <scope>NUCLEOTIDE SEQUENCE [LARGE SCALE GENOMIC DNA]</scope>
    <source>
        <strain evidence="1">ISS10</strain>
    </source>
</reference>